<dbReference type="Gene3D" id="3.40.50.150">
    <property type="entry name" value="Vaccinia Virus protein VP39"/>
    <property type="match status" value="1"/>
</dbReference>
<dbReference type="CDD" id="cd02440">
    <property type="entry name" value="AdoMet_MTases"/>
    <property type="match status" value="1"/>
</dbReference>
<dbReference type="SUPFAM" id="SSF53335">
    <property type="entry name" value="S-adenosyl-L-methionine-dependent methyltransferases"/>
    <property type="match status" value="1"/>
</dbReference>
<sequence>MDNPELYSVNNQHQKVRIEEFIKVNDDKLKNAFDGKEIAVLDIGSGCGTILSEVIVGNSGLKFSKVVGVDVSEEMVKFSNEKYGSDLISFHVMDAAKEIPEIFKNLKFDLITSFFCMQWINNFDIAFQNVQNFLNPNGIFCCVFMQFTKAVIKELMESKDDYVKQLIDYDNLQNFRLLDDPTEVIKKLLNDNGMEIVNITDLEEDEFVFDDLKAVQASFEVSAPNLGLLPESEKPKVYEKMFKMFGLKQKNDKFALNARTVSFIARKSE</sequence>
<dbReference type="EMBL" id="OU895879">
    <property type="protein sequence ID" value="CAG9806915.1"/>
    <property type="molecule type" value="Genomic_DNA"/>
</dbReference>
<reference evidence="2" key="1">
    <citation type="submission" date="2022-01" db="EMBL/GenBank/DDBJ databases">
        <authorList>
            <person name="King R."/>
        </authorList>
    </citation>
    <scope>NUCLEOTIDE SEQUENCE</scope>
</reference>
<proteinExistence type="predicted"/>
<evidence type="ECO:0000313" key="3">
    <source>
        <dbReference type="Proteomes" id="UP001153620"/>
    </source>
</evidence>
<reference evidence="2" key="2">
    <citation type="submission" date="2022-10" db="EMBL/GenBank/DDBJ databases">
        <authorList>
            <consortium name="ENA_rothamsted_submissions"/>
            <consortium name="culmorum"/>
            <person name="King R."/>
        </authorList>
    </citation>
    <scope>NUCLEOTIDE SEQUENCE</scope>
</reference>
<feature type="domain" description="Methyltransferase" evidence="1">
    <location>
        <begin position="36"/>
        <end position="167"/>
    </location>
</feature>
<protein>
    <recommendedName>
        <fullName evidence="1">Methyltransferase domain-containing protein</fullName>
    </recommendedName>
</protein>
<dbReference type="Pfam" id="PF13847">
    <property type="entry name" value="Methyltransf_31"/>
    <property type="match status" value="1"/>
</dbReference>
<dbReference type="InterPro" id="IPR025714">
    <property type="entry name" value="Methyltranfer_dom"/>
</dbReference>
<dbReference type="AlphaFoldDB" id="A0A9N9S129"/>
<dbReference type="PANTHER" id="PTHR43861">
    <property type="entry name" value="TRANS-ACONITATE 2-METHYLTRANSFERASE-RELATED"/>
    <property type="match status" value="1"/>
</dbReference>
<dbReference type="PANTHER" id="PTHR43861:SF1">
    <property type="entry name" value="TRANS-ACONITATE 2-METHYLTRANSFERASE"/>
    <property type="match status" value="1"/>
</dbReference>
<accession>A0A9N9S129</accession>
<organism evidence="2 3">
    <name type="scientific">Chironomus riparius</name>
    <dbReference type="NCBI Taxonomy" id="315576"/>
    <lineage>
        <taxon>Eukaryota</taxon>
        <taxon>Metazoa</taxon>
        <taxon>Ecdysozoa</taxon>
        <taxon>Arthropoda</taxon>
        <taxon>Hexapoda</taxon>
        <taxon>Insecta</taxon>
        <taxon>Pterygota</taxon>
        <taxon>Neoptera</taxon>
        <taxon>Endopterygota</taxon>
        <taxon>Diptera</taxon>
        <taxon>Nematocera</taxon>
        <taxon>Chironomoidea</taxon>
        <taxon>Chironomidae</taxon>
        <taxon>Chironominae</taxon>
        <taxon>Chironomus</taxon>
    </lineage>
</organism>
<gene>
    <name evidence="2" type="ORF">CHIRRI_LOCUS9769</name>
</gene>
<keyword evidence="3" id="KW-1185">Reference proteome</keyword>
<dbReference type="Proteomes" id="UP001153620">
    <property type="component" value="Chromosome 3"/>
</dbReference>
<name>A0A9N9S129_9DIPT</name>
<dbReference type="InterPro" id="IPR029063">
    <property type="entry name" value="SAM-dependent_MTases_sf"/>
</dbReference>
<evidence type="ECO:0000259" key="1">
    <source>
        <dbReference type="Pfam" id="PF13847"/>
    </source>
</evidence>
<dbReference type="OrthoDB" id="8300214at2759"/>
<evidence type="ECO:0000313" key="2">
    <source>
        <dbReference type="EMBL" id="CAG9806915.1"/>
    </source>
</evidence>